<evidence type="ECO:0000259" key="2">
    <source>
        <dbReference type="Pfam" id="PF00675"/>
    </source>
</evidence>
<dbReference type="Pfam" id="PF05193">
    <property type="entry name" value="Peptidase_M16_C"/>
    <property type="match status" value="1"/>
</dbReference>
<dbReference type="Pfam" id="PF00675">
    <property type="entry name" value="Peptidase_M16"/>
    <property type="match status" value="1"/>
</dbReference>
<dbReference type="GeneID" id="49382876"/>
<keyword evidence="4" id="KW-0378">Hydrolase</keyword>
<dbReference type="EMBL" id="CP024985">
    <property type="protein sequence ID" value="ATZ23671.1"/>
    <property type="molecule type" value="Genomic_DNA"/>
</dbReference>
<dbReference type="InterPro" id="IPR007863">
    <property type="entry name" value="Peptidase_M16_C"/>
</dbReference>
<dbReference type="InterPro" id="IPR050361">
    <property type="entry name" value="MPP/UQCRC_Complex"/>
</dbReference>
<dbReference type="RefSeq" id="WP_158740834.1">
    <property type="nucleotide sequence ID" value="NZ_CP024985.1"/>
</dbReference>
<sequence>MRVTEESHGVPVLIGADSARRTTSLCFSIAFGGRHDSPEGSGAAHLMEHLLMSAPLDGGASLAERIEGLGGECNASTGPESLLFFAQVMNEDACAVAQWMTQAVLHPEIDDKIFDSERRVVLTELAAAAADPSDIVQERFLAELFRGHPLSQPSGGTEESVRELSLNIVEESHRRATTTRPMAFSAVGGIDPEALRATLGNSALASAAVAPLTSGGPVVEPPALPLVSQRTDPSWPDEFCWLVAGGRAPRLADRERFASVVLGHLLGSSAASPLYQRLRGENALAYMFRSWSRSYSDTGAWRFLAGAEPENAPRVLEEFRSALSEVANKGPLEGSLAAARRLAVMEAVREAEDPLEHAITLANQRCALPGPWDPEQHIQAVLATTGEEVAAAAARLSDELLVVASPEGA</sequence>
<dbReference type="OrthoDB" id="3525364at2"/>
<evidence type="ECO:0000313" key="4">
    <source>
        <dbReference type="EMBL" id="ATZ23671.1"/>
    </source>
</evidence>
<dbReference type="GO" id="GO:0006508">
    <property type="term" value="P:proteolysis"/>
    <property type="evidence" value="ECO:0007669"/>
    <property type="project" value="UniProtKB-KW"/>
</dbReference>
<gene>
    <name evidence="4" type="primary">ptrA1</name>
    <name evidence="4" type="ORF">SLAV_09010</name>
</gene>
<accession>A0A2K8PAB3</accession>
<protein>
    <submittedName>
        <fullName evidence="4">Protease 3</fullName>
        <ecNumber evidence="4">3.4.24.55</ecNumber>
    </submittedName>
</protein>
<evidence type="ECO:0000313" key="5">
    <source>
        <dbReference type="Proteomes" id="UP000231791"/>
    </source>
</evidence>
<dbReference type="KEGG" id="slx:SLAV_09010"/>
<dbReference type="PANTHER" id="PTHR11851:SF49">
    <property type="entry name" value="MITOCHONDRIAL-PROCESSING PEPTIDASE SUBUNIT ALPHA"/>
    <property type="match status" value="1"/>
</dbReference>
<keyword evidence="4" id="KW-0645">Protease</keyword>
<dbReference type="AlphaFoldDB" id="A0A2K8PAB3"/>
<evidence type="ECO:0000259" key="3">
    <source>
        <dbReference type="Pfam" id="PF05193"/>
    </source>
</evidence>
<comment type="similarity">
    <text evidence="1">Belongs to the peptidase M16 family.</text>
</comment>
<organism evidence="4 5">
    <name type="scientific">Streptomyces lavendulae subsp. lavendulae</name>
    <dbReference type="NCBI Taxonomy" id="58340"/>
    <lineage>
        <taxon>Bacteria</taxon>
        <taxon>Bacillati</taxon>
        <taxon>Actinomycetota</taxon>
        <taxon>Actinomycetes</taxon>
        <taxon>Kitasatosporales</taxon>
        <taxon>Streptomycetaceae</taxon>
        <taxon>Streptomyces</taxon>
    </lineage>
</organism>
<feature type="domain" description="Peptidase M16 C-terminal" evidence="3">
    <location>
        <begin position="173"/>
        <end position="341"/>
    </location>
</feature>
<dbReference type="GO" id="GO:0046872">
    <property type="term" value="F:metal ion binding"/>
    <property type="evidence" value="ECO:0007669"/>
    <property type="project" value="InterPro"/>
</dbReference>
<dbReference type="GO" id="GO:0004222">
    <property type="term" value="F:metalloendopeptidase activity"/>
    <property type="evidence" value="ECO:0007669"/>
    <property type="project" value="UniProtKB-EC"/>
</dbReference>
<evidence type="ECO:0000256" key="1">
    <source>
        <dbReference type="ARBA" id="ARBA00007261"/>
    </source>
</evidence>
<dbReference type="InterPro" id="IPR011249">
    <property type="entry name" value="Metalloenz_LuxS/M16"/>
</dbReference>
<dbReference type="Proteomes" id="UP000231791">
    <property type="component" value="Chromosome"/>
</dbReference>
<reference evidence="4 5" key="1">
    <citation type="submission" date="2017-11" db="EMBL/GenBank/DDBJ databases">
        <title>Complete genome sequence of Streptomyces lavendulae subsp. lavendulae CCM 3239 (formerly 'Streptomyces aureofaciens CCM 3239'), the producer of the angucycline-type antibiotic auricin.</title>
        <authorList>
            <person name="Busche T."/>
            <person name="Novakova R."/>
            <person name="Al'Dilaimi A."/>
            <person name="Homerova D."/>
            <person name="Feckova L."/>
            <person name="Rezuchova B."/>
            <person name="Mingyar E."/>
            <person name="Csolleiova D."/>
            <person name="Bekeova C."/>
            <person name="Winkler A."/>
            <person name="Sevcikova B."/>
            <person name="Kalinowski J."/>
            <person name="Kormanec J."/>
            <person name="Ruckert C."/>
        </authorList>
    </citation>
    <scope>NUCLEOTIDE SEQUENCE [LARGE SCALE GENOMIC DNA]</scope>
    <source>
        <strain evidence="4 5">CCM 3239</strain>
    </source>
</reference>
<dbReference type="Gene3D" id="3.30.830.10">
    <property type="entry name" value="Metalloenzyme, LuxS/M16 peptidase-like"/>
    <property type="match status" value="2"/>
</dbReference>
<dbReference type="EC" id="3.4.24.55" evidence="4"/>
<dbReference type="SUPFAM" id="SSF63411">
    <property type="entry name" value="LuxS/MPP-like metallohydrolase"/>
    <property type="match status" value="2"/>
</dbReference>
<keyword evidence="5" id="KW-1185">Reference proteome</keyword>
<feature type="domain" description="Peptidase M16 N-terminal" evidence="2">
    <location>
        <begin position="17"/>
        <end position="156"/>
    </location>
</feature>
<dbReference type="InterPro" id="IPR011765">
    <property type="entry name" value="Pept_M16_N"/>
</dbReference>
<name>A0A2K8PAB3_STRLA</name>
<proteinExistence type="inferred from homology"/>
<dbReference type="PANTHER" id="PTHR11851">
    <property type="entry name" value="METALLOPROTEASE"/>
    <property type="match status" value="1"/>
</dbReference>